<dbReference type="InterPro" id="IPR003016">
    <property type="entry name" value="2-oxoA_DH_lipoyl-BS"/>
</dbReference>
<evidence type="ECO:0000256" key="3">
    <source>
        <dbReference type="HAMAP-Rule" id="MF_00272"/>
    </source>
</evidence>
<dbReference type="PROSITE" id="PS00189">
    <property type="entry name" value="LIPOYL"/>
    <property type="match status" value="1"/>
</dbReference>
<dbReference type="GO" id="GO:0005960">
    <property type="term" value="C:glycine cleavage complex"/>
    <property type="evidence" value="ECO:0007669"/>
    <property type="project" value="InterPro"/>
</dbReference>
<dbReference type="Proteomes" id="UP000182278">
    <property type="component" value="Unassembled WGS sequence"/>
</dbReference>
<dbReference type="PROSITE" id="PS50968">
    <property type="entry name" value="BIOTINYL_LIPOYL"/>
    <property type="match status" value="1"/>
</dbReference>
<dbReference type="InterPro" id="IPR033753">
    <property type="entry name" value="GCV_H/Fam206"/>
</dbReference>
<dbReference type="SUPFAM" id="SSF51230">
    <property type="entry name" value="Single hybrid motif"/>
    <property type="match status" value="1"/>
</dbReference>
<dbReference type="STRING" id="1817893.AUJ66_05925"/>
<dbReference type="InterPro" id="IPR017453">
    <property type="entry name" value="GCV_H_sub"/>
</dbReference>
<reference evidence="6 7" key="1">
    <citation type="journal article" date="2016" name="Environ. Microbiol.">
        <title>Genomic resolution of a cold subsurface aquifer community provides metabolic insights for novel microbes adapted to high CO concentrations.</title>
        <authorList>
            <person name="Probst A.J."/>
            <person name="Castelle C.J."/>
            <person name="Singh A."/>
            <person name="Brown C.T."/>
            <person name="Anantharaman K."/>
            <person name="Sharon I."/>
            <person name="Hug L.A."/>
            <person name="Burstein D."/>
            <person name="Emerson J.B."/>
            <person name="Thomas B.C."/>
            <person name="Banfield J.F."/>
        </authorList>
    </citation>
    <scope>NUCLEOTIDE SEQUENCE [LARGE SCALE GENOMIC DNA]</scope>
    <source>
        <strain evidence="6">CG1_02_38_46</strain>
    </source>
</reference>
<organism evidence="6 7">
    <name type="scientific">Candidatus Desantisbacteria bacterium CG1_02_38_46</name>
    <dbReference type="NCBI Taxonomy" id="1817893"/>
    <lineage>
        <taxon>Bacteria</taxon>
        <taxon>Candidatus Desantisiibacteriota</taxon>
    </lineage>
</organism>
<dbReference type="InterPro" id="IPR000089">
    <property type="entry name" value="Biotin_lipoyl"/>
</dbReference>
<dbReference type="GO" id="GO:0005737">
    <property type="term" value="C:cytoplasm"/>
    <property type="evidence" value="ECO:0007669"/>
    <property type="project" value="TreeGrafter"/>
</dbReference>
<evidence type="ECO:0000259" key="5">
    <source>
        <dbReference type="PROSITE" id="PS50968"/>
    </source>
</evidence>
<comment type="cofactor">
    <cofactor evidence="3">
        <name>(R)-lipoate</name>
        <dbReference type="ChEBI" id="CHEBI:83088"/>
    </cofactor>
    <text evidence="3">Binds 1 lipoyl cofactor covalently.</text>
</comment>
<protein>
    <recommendedName>
        <fullName evidence="3">Glycine cleavage system H protein</fullName>
    </recommendedName>
</protein>
<sequence>MNPEELKYAKTHEWVRVEGDVAAMGITDFAVKQLGDIVFLELPQTGKKVVKGEPFGVIESVKAASDLHSLVSGEIIEVNKELIENLKMLADSPYQDGWMIKAKMENPAELDGLINAEEYGNLIKGEENQ</sequence>
<evidence type="ECO:0000313" key="7">
    <source>
        <dbReference type="Proteomes" id="UP000182278"/>
    </source>
</evidence>
<dbReference type="GO" id="GO:0009249">
    <property type="term" value="P:protein lipoylation"/>
    <property type="evidence" value="ECO:0007669"/>
    <property type="project" value="TreeGrafter"/>
</dbReference>
<comment type="function">
    <text evidence="3">The glycine cleavage system catalyzes the degradation of glycine. The H protein shuttles the methylamine group of glycine from the P protein to the T protein.</text>
</comment>
<feature type="domain" description="Lipoyl-binding" evidence="5">
    <location>
        <begin position="21"/>
        <end position="103"/>
    </location>
</feature>
<comment type="similarity">
    <text evidence="1 3">Belongs to the GcvH family.</text>
</comment>
<proteinExistence type="inferred from homology"/>
<dbReference type="NCBIfam" id="NF002270">
    <property type="entry name" value="PRK01202.1"/>
    <property type="match status" value="1"/>
</dbReference>
<dbReference type="Pfam" id="PF01597">
    <property type="entry name" value="GCV_H"/>
    <property type="match status" value="1"/>
</dbReference>
<name>A0A1J4SCW3_9BACT</name>
<dbReference type="PANTHER" id="PTHR11715:SF3">
    <property type="entry name" value="GLYCINE CLEAVAGE SYSTEM H PROTEIN-RELATED"/>
    <property type="match status" value="1"/>
</dbReference>
<dbReference type="GO" id="GO:0019464">
    <property type="term" value="P:glycine decarboxylation via glycine cleavage system"/>
    <property type="evidence" value="ECO:0007669"/>
    <property type="project" value="UniProtKB-UniRule"/>
</dbReference>
<dbReference type="PANTHER" id="PTHR11715">
    <property type="entry name" value="GLYCINE CLEAVAGE SYSTEM H PROTEIN"/>
    <property type="match status" value="1"/>
</dbReference>
<dbReference type="AlphaFoldDB" id="A0A1J4SCW3"/>
<evidence type="ECO:0000256" key="4">
    <source>
        <dbReference type="PIRSR" id="PIRSR617453-50"/>
    </source>
</evidence>
<keyword evidence="2 3" id="KW-0450">Lipoyl</keyword>
<dbReference type="CDD" id="cd06848">
    <property type="entry name" value="GCS_H"/>
    <property type="match status" value="1"/>
</dbReference>
<dbReference type="Gene3D" id="2.40.50.100">
    <property type="match status" value="1"/>
</dbReference>
<dbReference type="InterPro" id="IPR002930">
    <property type="entry name" value="GCV_H"/>
</dbReference>
<evidence type="ECO:0000256" key="2">
    <source>
        <dbReference type="ARBA" id="ARBA00022823"/>
    </source>
</evidence>
<evidence type="ECO:0000256" key="1">
    <source>
        <dbReference type="ARBA" id="ARBA00009249"/>
    </source>
</evidence>
<dbReference type="InterPro" id="IPR011053">
    <property type="entry name" value="Single_hybrid_motif"/>
</dbReference>
<evidence type="ECO:0000313" key="6">
    <source>
        <dbReference type="EMBL" id="OIN96554.1"/>
    </source>
</evidence>
<feature type="modified residue" description="N6-lipoyllysine" evidence="3 4">
    <location>
        <position position="62"/>
    </location>
</feature>
<comment type="subunit">
    <text evidence="3">The glycine cleavage system is composed of four proteins: P, T, L and H.</text>
</comment>
<dbReference type="EMBL" id="MNUO01000092">
    <property type="protein sequence ID" value="OIN96554.1"/>
    <property type="molecule type" value="Genomic_DNA"/>
</dbReference>
<dbReference type="HAMAP" id="MF_00272">
    <property type="entry name" value="GcvH"/>
    <property type="match status" value="1"/>
</dbReference>
<accession>A0A1J4SCW3</accession>
<gene>
    <name evidence="3" type="primary">gcvH</name>
    <name evidence="6" type="ORF">AUJ66_05925</name>
</gene>
<dbReference type="NCBIfam" id="TIGR00527">
    <property type="entry name" value="gcvH"/>
    <property type="match status" value="1"/>
</dbReference>
<comment type="caution">
    <text evidence="6">The sequence shown here is derived from an EMBL/GenBank/DDBJ whole genome shotgun (WGS) entry which is preliminary data.</text>
</comment>